<dbReference type="AlphaFoldDB" id="A0A7S2RBL5"/>
<dbReference type="PROSITE" id="PS51704">
    <property type="entry name" value="GP_PDE"/>
    <property type="match status" value="1"/>
</dbReference>
<dbReference type="InterPro" id="IPR031357">
    <property type="entry name" value="Stealth_CR3"/>
</dbReference>
<dbReference type="GO" id="GO:0005794">
    <property type="term" value="C:Golgi apparatus"/>
    <property type="evidence" value="ECO:0007669"/>
    <property type="project" value="TreeGrafter"/>
</dbReference>
<evidence type="ECO:0000256" key="2">
    <source>
        <dbReference type="ARBA" id="ARBA00022679"/>
    </source>
</evidence>
<keyword evidence="2" id="KW-0808">Transferase</keyword>
<gene>
    <name evidence="4" type="ORF">QSP1433_LOCUS1658</name>
</gene>
<evidence type="ECO:0000259" key="3">
    <source>
        <dbReference type="PROSITE" id="PS51704"/>
    </source>
</evidence>
<dbReference type="PANTHER" id="PTHR24045">
    <property type="match status" value="1"/>
</dbReference>
<dbReference type="Pfam" id="PF17102">
    <property type="entry name" value="Stealth_CR3"/>
    <property type="match status" value="1"/>
</dbReference>
<dbReference type="InterPro" id="IPR047141">
    <property type="entry name" value="Stealth"/>
</dbReference>
<dbReference type="CDD" id="cd08556">
    <property type="entry name" value="GDPD"/>
    <property type="match status" value="1"/>
</dbReference>
<dbReference type="EMBL" id="HBHK01002785">
    <property type="protein sequence ID" value="CAD9666283.1"/>
    <property type="molecule type" value="Transcribed_RNA"/>
</dbReference>
<protein>
    <recommendedName>
        <fullName evidence="3">GP-PDE domain-containing protein</fullName>
    </recommendedName>
</protein>
<sequence length="688" mass="78550">MSTTNKKGNQLANMSMLERVRSRTGKYWARLLLVWFFAITIEFGVPLFQNSRVETQKTTVLRVHINDVVSSFYVDHPRPKLTNVVSIDESADKIDVVYMWVNHSEASYHKMRMDAERSAPGRVPWSPTIDQGELVLSIRSLFKFGSSWLGRIFILTNGGYAPSWVNPEQIKAGKVVLIDSDDLVKRMGGVTPSFNSHSIVTTFHTIPGISERFLALDDDFILARPTTASDYYNPVTGEEKFPYTFVKRPCKEKLPGLPAQCEAMKEVLQMGSYWCSHTVRPFRKTHLIEFSRMFGSYLNETRQHQFRHLRDIDITGVYPHFLKSVYNNRAIISSGNRHNWMTTQVIESLTASEWARYGRRPLTNIVLEDTSFRGPHKGRREEYLPIIKYMFKKKYGFQERSVVERTNNSTKSRVRVMGHRGFGVPTLDKTPFLREASNASLEQAAPLIDWIEIDVGITKDGVVVLAHVHRYLDENCQNFSKSNVLKDMFSYQLPEYVVTLEQALELANRTGVGLQIELKQDTDYGAARRCLQNSSSCEERDQDPLALAVFELLQATPNVNVIISSFEVGRLSFFADHGFPTVVSFPMFGSPEPYLPVIKSFGVTHLSVGFKFMRHQKEPQKLMQAIRKAGLVVELGMPGGSWCMHEKPRSAFETPSMIRHALELEPDILITNKPLFAMSVIHDEYHEI</sequence>
<comment type="similarity">
    <text evidence="1">Belongs to the stealth family.</text>
</comment>
<proteinExistence type="inferred from homology"/>
<dbReference type="Gene3D" id="3.20.20.190">
    <property type="entry name" value="Phosphatidylinositol (PI) phosphodiesterase"/>
    <property type="match status" value="1"/>
</dbReference>
<evidence type="ECO:0000256" key="1">
    <source>
        <dbReference type="ARBA" id="ARBA00007583"/>
    </source>
</evidence>
<dbReference type="InterPro" id="IPR017946">
    <property type="entry name" value="PLC-like_Pdiesterase_TIM-brl"/>
</dbReference>
<dbReference type="Pfam" id="PF11380">
    <property type="entry name" value="Stealth_CR2"/>
    <property type="match status" value="1"/>
</dbReference>
<accession>A0A7S2RBL5</accession>
<name>A0A7S2RBL5_9STRA</name>
<reference evidence="4" key="1">
    <citation type="submission" date="2021-01" db="EMBL/GenBank/DDBJ databases">
        <authorList>
            <person name="Corre E."/>
            <person name="Pelletier E."/>
            <person name="Niang G."/>
            <person name="Scheremetjew M."/>
            <person name="Finn R."/>
            <person name="Kale V."/>
            <person name="Holt S."/>
            <person name="Cochrane G."/>
            <person name="Meng A."/>
            <person name="Brown T."/>
            <person name="Cohen L."/>
        </authorList>
    </citation>
    <scope>NUCLEOTIDE SEQUENCE</scope>
    <source>
        <strain evidence="4">NY070348D</strain>
    </source>
</reference>
<dbReference type="GO" id="GO:0008081">
    <property type="term" value="F:phosphoric diester hydrolase activity"/>
    <property type="evidence" value="ECO:0007669"/>
    <property type="project" value="InterPro"/>
</dbReference>
<dbReference type="GO" id="GO:0006629">
    <property type="term" value="P:lipid metabolic process"/>
    <property type="evidence" value="ECO:0007669"/>
    <property type="project" value="InterPro"/>
</dbReference>
<feature type="domain" description="GP-PDE" evidence="3">
    <location>
        <begin position="414"/>
        <end position="681"/>
    </location>
</feature>
<organism evidence="4">
    <name type="scientific">Mucochytrium quahogii</name>
    <dbReference type="NCBI Taxonomy" id="96639"/>
    <lineage>
        <taxon>Eukaryota</taxon>
        <taxon>Sar</taxon>
        <taxon>Stramenopiles</taxon>
        <taxon>Bigyra</taxon>
        <taxon>Labyrinthulomycetes</taxon>
        <taxon>Thraustochytrida</taxon>
        <taxon>Thraustochytriidae</taxon>
        <taxon>Mucochytrium</taxon>
    </lineage>
</organism>
<dbReference type="InterPro" id="IPR030395">
    <property type="entry name" value="GP_PDE_dom"/>
</dbReference>
<dbReference type="SUPFAM" id="SSF51695">
    <property type="entry name" value="PLC-like phosphodiesterases"/>
    <property type="match status" value="1"/>
</dbReference>
<dbReference type="InterPro" id="IPR021520">
    <property type="entry name" value="Stealth_CR2"/>
</dbReference>
<dbReference type="GO" id="GO:0016772">
    <property type="term" value="F:transferase activity, transferring phosphorus-containing groups"/>
    <property type="evidence" value="ECO:0007669"/>
    <property type="project" value="InterPro"/>
</dbReference>
<evidence type="ECO:0000313" key="4">
    <source>
        <dbReference type="EMBL" id="CAD9666283.1"/>
    </source>
</evidence>
<dbReference type="Pfam" id="PF03009">
    <property type="entry name" value="GDPD"/>
    <property type="match status" value="1"/>
</dbReference>
<dbReference type="PANTHER" id="PTHR24045:SF0">
    <property type="entry name" value="N-ACETYLGLUCOSAMINE-1-PHOSPHOTRANSFERASE SUBUNITS ALPHA_BETA"/>
    <property type="match status" value="1"/>
</dbReference>